<evidence type="ECO:0000313" key="2">
    <source>
        <dbReference type="Proteomes" id="UP000805649"/>
    </source>
</evidence>
<accession>A0ACC3YE38</accession>
<name>A0ACC3YE38_COLTU</name>
<organism evidence="1 2">
    <name type="scientific">Colletotrichum truncatum</name>
    <name type="common">Anthracnose fungus</name>
    <name type="synonym">Colletotrichum capsici</name>
    <dbReference type="NCBI Taxonomy" id="5467"/>
    <lineage>
        <taxon>Eukaryota</taxon>
        <taxon>Fungi</taxon>
        <taxon>Dikarya</taxon>
        <taxon>Ascomycota</taxon>
        <taxon>Pezizomycotina</taxon>
        <taxon>Sordariomycetes</taxon>
        <taxon>Hypocreomycetidae</taxon>
        <taxon>Glomerellales</taxon>
        <taxon>Glomerellaceae</taxon>
        <taxon>Colletotrichum</taxon>
        <taxon>Colletotrichum truncatum species complex</taxon>
    </lineage>
</organism>
<keyword evidence="2" id="KW-1185">Reference proteome</keyword>
<protein>
    <submittedName>
        <fullName evidence="1">Nitrosoguanidine resistance protein</fullName>
    </submittedName>
</protein>
<dbReference type="Proteomes" id="UP000805649">
    <property type="component" value="Unassembled WGS sequence"/>
</dbReference>
<evidence type="ECO:0000313" key="1">
    <source>
        <dbReference type="EMBL" id="KAL0930085.1"/>
    </source>
</evidence>
<reference evidence="1 2" key="1">
    <citation type="journal article" date="2020" name="Phytopathology">
        <title>Genome Sequence Resources of Colletotrichum truncatum, C. plurivorum, C. musicola, and C. sojae: Four Species Pathogenic to Soybean (Glycine max).</title>
        <authorList>
            <person name="Rogerio F."/>
            <person name="Boufleur T.R."/>
            <person name="Ciampi-Guillardi M."/>
            <person name="Sukno S.A."/>
            <person name="Thon M.R."/>
            <person name="Massola Junior N.S."/>
            <person name="Baroncelli R."/>
        </authorList>
    </citation>
    <scope>NUCLEOTIDE SEQUENCE [LARGE SCALE GENOMIC DNA]</scope>
    <source>
        <strain evidence="1 2">CMES1059</strain>
    </source>
</reference>
<proteinExistence type="predicted"/>
<comment type="caution">
    <text evidence="1">The sequence shown here is derived from an EMBL/GenBank/DDBJ whole genome shotgun (WGS) entry which is preliminary data.</text>
</comment>
<dbReference type="EMBL" id="VUJX02000012">
    <property type="protein sequence ID" value="KAL0930085.1"/>
    <property type="molecule type" value="Genomic_DNA"/>
</dbReference>
<sequence>MEAQHRQRLRQWEPLKQTYATPVLLASISLLLMVLANMCYLSGTTHNQQQRTSALNILFLDLDGGPVGSSIWQASGDLQSPSFPTVKKGHDGISEWFAGKLNGTVAAQAEIPLVTYSYNQAKFPAISDGLLQGNILKIINSSRNKYLSAMGAQNLTGFSGEAVFTTSIQAAADLIQVTPQGARVLYNTVNMIIPTLGQFFFMLALNIIGQFSGFLSQVRVRDVWVLRFVCGKLYTILISLVVPGYIWAFRGEWPVGSQEFGKTFLAYLLYMDTQWQFLDTFTGSFVSMPFMPHFLLTWIILNVSSTIFPFELMPGWYRIGWAMPAHSIYALLISAWSGCGQDLHIVLPVLFAWWVVGHVTAVFSIRKRCRDAAKMAA</sequence>
<gene>
    <name evidence="1" type="ORF">CTRU02_214905</name>
</gene>